<evidence type="ECO:0000313" key="2">
    <source>
        <dbReference type="EMBL" id="EMC99040.1"/>
    </source>
</evidence>
<evidence type="ECO:0000313" key="3">
    <source>
        <dbReference type="Proteomes" id="UP000011761"/>
    </source>
</evidence>
<gene>
    <name evidence="2" type="ORF">BAUCODRAFT_51294</name>
</gene>
<dbReference type="OMA" id="KPKQHIH"/>
<dbReference type="RefSeq" id="XP_007673662.1">
    <property type="nucleotide sequence ID" value="XM_007675472.1"/>
</dbReference>
<dbReference type="GeneID" id="19115055"/>
<dbReference type="eggNOG" id="ENOG502SBZM">
    <property type="taxonomic scope" value="Eukaryota"/>
</dbReference>
<dbReference type="Proteomes" id="UP000011761">
    <property type="component" value="Unassembled WGS sequence"/>
</dbReference>
<evidence type="ECO:0000256" key="1">
    <source>
        <dbReference type="SAM" id="MobiDB-lite"/>
    </source>
</evidence>
<organism evidence="2 3">
    <name type="scientific">Baudoinia panamericana (strain UAMH 10762)</name>
    <name type="common">Angels' share fungus</name>
    <name type="synonym">Baudoinia compniacensis (strain UAMH 10762)</name>
    <dbReference type="NCBI Taxonomy" id="717646"/>
    <lineage>
        <taxon>Eukaryota</taxon>
        <taxon>Fungi</taxon>
        <taxon>Dikarya</taxon>
        <taxon>Ascomycota</taxon>
        <taxon>Pezizomycotina</taxon>
        <taxon>Dothideomycetes</taxon>
        <taxon>Dothideomycetidae</taxon>
        <taxon>Mycosphaerellales</taxon>
        <taxon>Teratosphaeriaceae</taxon>
        <taxon>Baudoinia</taxon>
    </lineage>
</organism>
<feature type="region of interest" description="Disordered" evidence="1">
    <location>
        <begin position="1"/>
        <end position="134"/>
    </location>
</feature>
<dbReference type="AlphaFoldDB" id="M2NIX5"/>
<dbReference type="KEGG" id="bcom:BAUCODRAFT_51294"/>
<keyword evidence="3" id="KW-1185">Reference proteome</keyword>
<dbReference type="OrthoDB" id="5403157at2759"/>
<sequence>SSPLSPGYGNLHMDSLQPPSPRSMHARAASNNTRRARDNSLKLPSLPRFHPANFPSAQSSLQNTPSERPSPMGPMSPRTHQRMLSDAQKQLYNYQRESVTAAHRNASPNRTDKPDSPRLEPLGSPGPVTPLELEGEDGYLMAGVRSASEEGPSSEEVVEKLIREEARRRRD</sequence>
<feature type="compositionally biased region" description="Polar residues" evidence="1">
    <location>
        <begin position="55"/>
        <end position="67"/>
    </location>
</feature>
<name>M2NIX5_BAUPA</name>
<dbReference type="EMBL" id="KB445552">
    <property type="protein sequence ID" value="EMC99040.1"/>
    <property type="molecule type" value="Genomic_DNA"/>
</dbReference>
<feature type="compositionally biased region" description="Polar residues" evidence="1">
    <location>
        <begin position="87"/>
        <end position="98"/>
    </location>
</feature>
<protein>
    <submittedName>
        <fullName evidence="2">Uncharacterized protein</fullName>
    </submittedName>
</protein>
<reference evidence="2 3" key="1">
    <citation type="journal article" date="2012" name="PLoS Pathog.">
        <title>Diverse lifestyles and strategies of plant pathogenesis encoded in the genomes of eighteen Dothideomycetes fungi.</title>
        <authorList>
            <person name="Ohm R.A."/>
            <person name="Feau N."/>
            <person name="Henrissat B."/>
            <person name="Schoch C.L."/>
            <person name="Horwitz B.A."/>
            <person name="Barry K.W."/>
            <person name="Condon B.J."/>
            <person name="Copeland A.C."/>
            <person name="Dhillon B."/>
            <person name="Glaser F."/>
            <person name="Hesse C.N."/>
            <person name="Kosti I."/>
            <person name="LaButti K."/>
            <person name="Lindquist E.A."/>
            <person name="Lucas S."/>
            <person name="Salamov A.A."/>
            <person name="Bradshaw R.E."/>
            <person name="Ciuffetti L."/>
            <person name="Hamelin R.C."/>
            <person name="Kema G.H.J."/>
            <person name="Lawrence C."/>
            <person name="Scott J.A."/>
            <person name="Spatafora J.W."/>
            <person name="Turgeon B.G."/>
            <person name="de Wit P.J.G.M."/>
            <person name="Zhong S."/>
            <person name="Goodwin S.B."/>
            <person name="Grigoriev I.V."/>
        </authorList>
    </citation>
    <scope>NUCLEOTIDE SEQUENCE [LARGE SCALE GENOMIC DNA]</scope>
    <source>
        <strain evidence="2 3">UAMH 10762</strain>
    </source>
</reference>
<feature type="non-terminal residue" evidence="2">
    <location>
        <position position="1"/>
    </location>
</feature>
<accession>M2NIX5</accession>
<feature type="non-terminal residue" evidence="2">
    <location>
        <position position="171"/>
    </location>
</feature>
<proteinExistence type="predicted"/>
<dbReference type="HOGENOM" id="CLU_103049_0_0_1"/>